<dbReference type="Pfam" id="PF00501">
    <property type="entry name" value="AMP-binding"/>
    <property type="match status" value="1"/>
</dbReference>
<feature type="region of interest" description="Disordered" evidence="3">
    <location>
        <begin position="1"/>
        <end position="36"/>
    </location>
</feature>
<dbReference type="GO" id="GO:0044550">
    <property type="term" value="P:secondary metabolite biosynthetic process"/>
    <property type="evidence" value="ECO:0007669"/>
    <property type="project" value="TreeGrafter"/>
</dbReference>
<evidence type="ECO:0000256" key="1">
    <source>
        <dbReference type="ARBA" id="ARBA00022450"/>
    </source>
</evidence>
<keyword evidence="2" id="KW-0597">Phosphoprotein</keyword>
<evidence type="ECO:0000313" key="5">
    <source>
        <dbReference type="EMBL" id="OJJ53647.1"/>
    </source>
</evidence>
<dbReference type="VEuPathDB" id="FungiDB:ASPSYDRAFT_94157"/>
<gene>
    <name evidence="5" type="ORF">ASPSYDRAFT_94157</name>
</gene>
<evidence type="ECO:0000313" key="6">
    <source>
        <dbReference type="Proteomes" id="UP000184356"/>
    </source>
</evidence>
<keyword evidence="1" id="KW-0596">Phosphopantetheine</keyword>
<dbReference type="AlphaFoldDB" id="A0A1L9T2K5"/>
<dbReference type="InterPro" id="IPR000873">
    <property type="entry name" value="AMP-dep_synth/lig_dom"/>
</dbReference>
<name>A0A1L9T2K5_9EURO</name>
<dbReference type="GO" id="GO:0043041">
    <property type="term" value="P:amino acid activation for nonribosomal peptide biosynthetic process"/>
    <property type="evidence" value="ECO:0007669"/>
    <property type="project" value="TreeGrafter"/>
</dbReference>
<dbReference type="OrthoDB" id="4510984at2759"/>
<accession>A0A1L9T2K5</accession>
<dbReference type="InterPro" id="IPR042099">
    <property type="entry name" value="ANL_N_sf"/>
</dbReference>
<dbReference type="GO" id="GO:0031177">
    <property type="term" value="F:phosphopantetheine binding"/>
    <property type="evidence" value="ECO:0007669"/>
    <property type="project" value="TreeGrafter"/>
</dbReference>
<dbReference type="SUPFAM" id="SSF56801">
    <property type="entry name" value="Acetyl-CoA synthetase-like"/>
    <property type="match status" value="1"/>
</dbReference>
<dbReference type="RefSeq" id="XP_040697453.1">
    <property type="nucleotide sequence ID" value="XM_040852941.1"/>
</dbReference>
<evidence type="ECO:0000256" key="3">
    <source>
        <dbReference type="SAM" id="MobiDB-lite"/>
    </source>
</evidence>
<evidence type="ECO:0000259" key="4">
    <source>
        <dbReference type="Pfam" id="PF00501"/>
    </source>
</evidence>
<protein>
    <recommendedName>
        <fullName evidence="4">AMP-dependent synthetase/ligase domain-containing protein</fullName>
    </recommendedName>
</protein>
<dbReference type="STRING" id="1036612.A0A1L9T2K5"/>
<dbReference type="EMBL" id="KV878596">
    <property type="protein sequence ID" value="OJJ53647.1"/>
    <property type="molecule type" value="Genomic_DNA"/>
</dbReference>
<organism evidence="5 6">
    <name type="scientific">Aspergillus sydowii CBS 593.65</name>
    <dbReference type="NCBI Taxonomy" id="1036612"/>
    <lineage>
        <taxon>Eukaryota</taxon>
        <taxon>Fungi</taxon>
        <taxon>Dikarya</taxon>
        <taxon>Ascomycota</taxon>
        <taxon>Pezizomycotina</taxon>
        <taxon>Eurotiomycetes</taxon>
        <taxon>Eurotiomycetidae</taxon>
        <taxon>Eurotiales</taxon>
        <taxon>Aspergillaceae</taxon>
        <taxon>Aspergillus</taxon>
        <taxon>Aspergillus subgen. Nidulantes</taxon>
    </lineage>
</organism>
<dbReference type="PANTHER" id="PTHR45527:SF12">
    <property type="entry name" value="NONRIBOSOMAL PEPTIDE SYNTHETASE IVOA"/>
    <property type="match status" value="1"/>
</dbReference>
<feature type="domain" description="AMP-dependent synthetase/ligase" evidence="4">
    <location>
        <begin position="68"/>
        <end position="328"/>
    </location>
</feature>
<dbReference type="PANTHER" id="PTHR45527">
    <property type="entry name" value="NONRIBOSOMAL PEPTIDE SYNTHETASE"/>
    <property type="match status" value="1"/>
</dbReference>
<evidence type="ECO:0000256" key="2">
    <source>
        <dbReference type="ARBA" id="ARBA00022553"/>
    </source>
</evidence>
<keyword evidence="6" id="KW-1185">Reference proteome</keyword>
<dbReference type="Proteomes" id="UP000184356">
    <property type="component" value="Unassembled WGS sequence"/>
</dbReference>
<dbReference type="GeneID" id="63769014"/>
<reference evidence="6" key="1">
    <citation type="journal article" date="2017" name="Genome Biol.">
        <title>Comparative genomics reveals high biological diversity and specific adaptations in the industrially and medically important fungal genus Aspergillus.</title>
        <authorList>
            <person name="de Vries R.P."/>
            <person name="Riley R."/>
            <person name="Wiebenga A."/>
            <person name="Aguilar-Osorio G."/>
            <person name="Amillis S."/>
            <person name="Uchima C.A."/>
            <person name="Anderluh G."/>
            <person name="Asadollahi M."/>
            <person name="Askin M."/>
            <person name="Barry K."/>
            <person name="Battaglia E."/>
            <person name="Bayram O."/>
            <person name="Benocci T."/>
            <person name="Braus-Stromeyer S.A."/>
            <person name="Caldana C."/>
            <person name="Canovas D."/>
            <person name="Cerqueira G.C."/>
            <person name="Chen F."/>
            <person name="Chen W."/>
            <person name="Choi C."/>
            <person name="Clum A."/>
            <person name="Dos Santos R.A."/>
            <person name="Damasio A.R."/>
            <person name="Diallinas G."/>
            <person name="Emri T."/>
            <person name="Fekete E."/>
            <person name="Flipphi M."/>
            <person name="Freyberg S."/>
            <person name="Gallo A."/>
            <person name="Gournas C."/>
            <person name="Habgood R."/>
            <person name="Hainaut M."/>
            <person name="Harispe M.L."/>
            <person name="Henrissat B."/>
            <person name="Hilden K.S."/>
            <person name="Hope R."/>
            <person name="Hossain A."/>
            <person name="Karabika E."/>
            <person name="Karaffa L."/>
            <person name="Karanyi Z."/>
            <person name="Krasevec N."/>
            <person name="Kuo A."/>
            <person name="Kusch H."/>
            <person name="LaButti K."/>
            <person name="Lagendijk E.L."/>
            <person name="Lapidus A."/>
            <person name="Levasseur A."/>
            <person name="Lindquist E."/>
            <person name="Lipzen A."/>
            <person name="Logrieco A.F."/>
            <person name="MacCabe A."/>
            <person name="Maekelae M.R."/>
            <person name="Malavazi I."/>
            <person name="Melin P."/>
            <person name="Meyer V."/>
            <person name="Mielnichuk N."/>
            <person name="Miskei M."/>
            <person name="Molnar A.P."/>
            <person name="Mule G."/>
            <person name="Ngan C.Y."/>
            <person name="Orejas M."/>
            <person name="Orosz E."/>
            <person name="Ouedraogo J.P."/>
            <person name="Overkamp K.M."/>
            <person name="Park H.-S."/>
            <person name="Perrone G."/>
            <person name="Piumi F."/>
            <person name="Punt P.J."/>
            <person name="Ram A.F."/>
            <person name="Ramon A."/>
            <person name="Rauscher S."/>
            <person name="Record E."/>
            <person name="Riano-Pachon D.M."/>
            <person name="Robert V."/>
            <person name="Roehrig J."/>
            <person name="Ruller R."/>
            <person name="Salamov A."/>
            <person name="Salih N.S."/>
            <person name="Samson R.A."/>
            <person name="Sandor E."/>
            <person name="Sanguinetti M."/>
            <person name="Schuetze T."/>
            <person name="Sepcic K."/>
            <person name="Shelest E."/>
            <person name="Sherlock G."/>
            <person name="Sophianopoulou V."/>
            <person name="Squina F.M."/>
            <person name="Sun H."/>
            <person name="Susca A."/>
            <person name="Todd R.B."/>
            <person name="Tsang A."/>
            <person name="Unkles S.E."/>
            <person name="van de Wiele N."/>
            <person name="van Rossen-Uffink D."/>
            <person name="Oliveira J.V."/>
            <person name="Vesth T.C."/>
            <person name="Visser J."/>
            <person name="Yu J.-H."/>
            <person name="Zhou M."/>
            <person name="Andersen M.R."/>
            <person name="Archer D.B."/>
            <person name="Baker S.E."/>
            <person name="Benoit I."/>
            <person name="Brakhage A.A."/>
            <person name="Braus G.H."/>
            <person name="Fischer R."/>
            <person name="Frisvad J.C."/>
            <person name="Goldman G.H."/>
            <person name="Houbraken J."/>
            <person name="Oakley B."/>
            <person name="Pocsi I."/>
            <person name="Scazzocchio C."/>
            <person name="Seiboth B."/>
            <person name="vanKuyk P.A."/>
            <person name="Wortman J."/>
            <person name="Dyer P.S."/>
            <person name="Grigoriev I.V."/>
        </authorList>
    </citation>
    <scope>NUCLEOTIDE SEQUENCE [LARGE SCALE GENOMIC DNA]</scope>
    <source>
        <strain evidence="6">CBS 593.65</strain>
    </source>
</reference>
<proteinExistence type="predicted"/>
<dbReference type="GO" id="GO:0005737">
    <property type="term" value="C:cytoplasm"/>
    <property type="evidence" value="ECO:0007669"/>
    <property type="project" value="TreeGrafter"/>
</dbReference>
<dbReference type="Gene3D" id="3.40.50.12780">
    <property type="entry name" value="N-terminal domain of ligase-like"/>
    <property type="match status" value="1"/>
</dbReference>
<sequence>MTSERSNERDEAERGPTIEKEERTGDSQEGTTRDKKGLLSEAEMLKLKEWNGLVPDQVDQCIHSLIMEQCRAQESGPAVCAWDGELAYGDLNVLSSALAVHLEERGVGTEMLVPLCFEKSRWTAVAILGVLKAGAAFVLLDPRQPISRLQELCTTVKAALVLSSAANKCLCEKLAGTVVAPSSIMEAPPLCGPHAATQTAVVGPQNAAYASFTSGSTGRPKAVVVEHSAFCSNALAHNVKLHLHEKSRVLQSASYAFGASILQMVMTWIAGGCVCIPSESECQDNLAAAACNFKANWAFFTPSFLRIVRPQGLSSLKHVFLGGIQPQATISPRGQTLFR</sequence>